<dbReference type="RefSeq" id="WP_022600576.1">
    <property type="nucleotide sequence ID" value="NZ_KI440784.1"/>
</dbReference>
<reference evidence="1 2" key="1">
    <citation type="submission" date="2018-10" db="EMBL/GenBank/DDBJ databases">
        <title>Genomic Encyclopedia of Archaeal and Bacterial Type Strains, Phase II (KMG-II): from individual species to whole genera.</title>
        <authorList>
            <person name="Goeker M."/>
        </authorList>
    </citation>
    <scope>NUCLEOTIDE SEQUENCE [LARGE SCALE GENOMIC DNA]</scope>
    <source>
        <strain evidence="1 2">NSB1</strain>
    </source>
</reference>
<dbReference type="AlphaFoldDB" id="A0A495VPZ2"/>
<proteinExistence type="predicted"/>
<gene>
    <name evidence="1" type="ORF">BC742_1960</name>
</gene>
<keyword evidence="2" id="KW-1185">Reference proteome</keyword>
<organism evidence="1 2">
    <name type="scientific">Coprobacter fastidiosus NSB1 = JCM 33896</name>
    <dbReference type="NCBI Taxonomy" id="1349822"/>
    <lineage>
        <taxon>Bacteria</taxon>
        <taxon>Pseudomonadati</taxon>
        <taxon>Bacteroidota</taxon>
        <taxon>Bacteroidia</taxon>
        <taxon>Bacteroidales</taxon>
        <taxon>Barnesiellaceae</taxon>
        <taxon>Coprobacter</taxon>
    </lineage>
</organism>
<evidence type="ECO:0000313" key="2">
    <source>
        <dbReference type="Proteomes" id="UP000269493"/>
    </source>
</evidence>
<protein>
    <recommendedName>
        <fullName evidence="3">Lipoprotein</fullName>
    </recommendedName>
</protein>
<dbReference type="Proteomes" id="UP000269493">
    <property type="component" value="Unassembled WGS sequence"/>
</dbReference>
<dbReference type="GeneID" id="92929547"/>
<accession>A0A495VPZ2</accession>
<comment type="caution">
    <text evidence="1">The sequence shown here is derived from an EMBL/GenBank/DDBJ whole genome shotgun (WGS) entry which is preliminary data.</text>
</comment>
<sequence>MKKIIYILSLIAIGLIYSCSEKKQKYNNEPSNFFFKVPGTDIGITTSKVPGAQFYVVFAKDSVLPSDTVDYIKYETNQSTELEFVFDPRNKKAIYILASDDITEINILNDSLEILREAEFDSLFFEPRFRTEPPILKYPYIQVNIYPSHYTISMTKYEPVNNYIKEGDIYGGW</sequence>
<dbReference type="PROSITE" id="PS51257">
    <property type="entry name" value="PROKAR_LIPOPROTEIN"/>
    <property type="match status" value="1"/>
</dbReference>
<evidence type="ECO:0000313" key="1">
    <source>
        <dbReference type="EMBL" id="RKT51000.1"/>
    </source>
</evidence>
<evidence type="ECO:0008006" key="3">
    <source>
        <dbReference type="Google" id="ProtNLM"/>
    </source>
</evidence>
<dbReference type="EMBL" id="RBXN01000006">
    <property type="protein sequence ID" value="RKT51000.1"/>
    <property type="molecule type" value="Genomic_DNA"/>
</dbReference>
<name>A0A495VPZ2_9BACT</name>